<evidence type="ECO:0000313" key="2">
    <source>
        <dbReference type="Proteomes" id="UP001566476"/>
    </source>
</evidence>
<comment type="caution">
    <text evidence="1">The sequence shown here is derived from an EMBL/GenBank/DDBJ whole genome shotgun (WGS) entry which is preliminary data.</text>
</comment>
<proteinExistence type="predicted"/>
<protein>
    <submittedName>
        <fullName evidence="1">Uncharacterized protein</fullName>
    </submittedName>
</protein>
<organism evidence="1 2">
    <name type="scientific">Kineococcus mangrovi</name>
    <dbReference type="NCBI Taxonomy" id="1660183"/>
    <lineage>
        <taxon>Bacteria</taxon>
        <taxon>Bacillati</taxon>
        <taxon>Actinomycetota</taxon>
        <taxon>Actinomycetes</taxon>
        <taxon>Kineosporiales</taxon>
        <taxon>Kineosporiaceae</taxon>
        <taxon>Kineococcus</taxon>
    </lineage>
</organism>
<dbReference type="EMBL" id="JBGGTQ010000003">
    <property type="protein sequence ID" value="MEZ0492245.1"/>
    <property type="molecule type" value="Genomic_DNA"/>
</dbReference>
<dbReference type="Proteomes" id="UP001566476">
    <property type="component" value="Unassembled WGS sequence"/>
</dbReference>
<dbReference type="RefSeq" id="WP_370718275.1">
    <property type="nucleotide sequence ID" value="NZ_JBGGTQ010000003.1"/>
</dbReference>
<sequence length="45" mass="4851">MPSDLTALVVLIVLVVLALAAPRFGADTRTSREWSQDGPVPRPHP</sequence>
<name>A0ABV4I0P1_9ACTN</name>
<evidence type="ECO:0000313" key="1">
    <source>
        <dbReference type="EMBL" id="MEZ0492245.1"/>
    </source>
</evidence>
<keyword evidence="2" id="KW-1185">Reference proteome</keyword>
<reference evidence="1 2" key="1">
    <citation type="submission" date="2024-07" db="EMBL/GenBank/DDBJ databases">
        <authorList>
            <person name="Thanompreechachai J."/>
            <person name="Duangmal K."/>
        </authorList>
    </citation>
    <scope>NUCLEOTIDE SEQUENCE [LARGE SCALE GENOMIC DNA]</scope>
    <source>
        <strain evidence="1 2">TBRC 1896</strain>
    </source>
</reference>
<accession>A0ABV4I0P1</accession>
<gene>
    <name evidence="1" type="ORF">AB2L28_08335</name>
</gene>